<evidence type="ECO:0000256" key="3">
    <source>
        <dbReference type="ARBA" id="ARBA00023004"/>
    </source>
</evidence>
<gene>
    <name evidence="7" type="ORF">METZ01_LOCUS270186</name>
</gene>
<dbReference type="GO" id="GO:0051536">
    <property type="term" value="F:iron-sulfur cluster binding"/>
    <property type="evidence" value="ECO:0007669"/>
    <property type="project" value="UniProtKB-KW"/>
</dbReference>
<evidence type="ECO:0000313" key="7">
    <source>
        <dbReference type="EMBL" id="SVC17332.1"/>
    </source>
</evidence>
<dbReference type="EMBL" id="UINC01077317">
    <property type="protein sequence ID" value="SVC17332.1"/>
    <property type="molecule type" value="Genomic_DNA"/>
</dbReference>
<proteinExistence type="inferred from homology"/>
<evidence type="ECO:0000256" key="1">
    <source>
        <dbReference type="ARBA" id="ARBA00022691"/>
    </source>
</evidence>
<sequence length="332" mass="38716">WPTGCIDCQIQEEAGLSSYRTRSLSHSLISKPDYDSDIVHIKDLQLKMTRACNYNCRHCDSASNSGFEKYGRDFPDIETKLKNEFQFGHISKPKEKIMIPTSEVMNDLFENVIPDVEAIEFSGGEPFYTRDMYKTLQRMIDDPTVDTKKISLIYNTNMSMLEYKGYSVKPLWPHFKGVHVTVSLDGTGKLFNYFRTGGDYQNVINNIIEISPFVSNFLFVCTTSAYQAFYMNEIYNDFLDIKKQIQTPANLRATFVHWPKVMDVVNLEEDVKEKILDELIVNDFTREFARRIQGKRTIDTYKFKDLVRTQDFLYESSCRDMCPKIWEYINAS</sequence>
<dbReference type="Gene3D" id="3.20.20.70">
    <property type="entry name" value="Aldolase class I"/>
    <property type="match status" value="1"/>
</dbReference>
<dbReference type="GO" id="GO:0046872">
    <property type="term" value="F:metal ion binding"/>
    <property type="evidence" value="ECO:0007669"/>
    <property type="project" value="UniProtKB-KW"/>
</dbReference>
<evidence type="ECO:0000256" key="4">
    <source>
        <dbReference type="ARBA" id="ARBA00023014"/>
    </source>
</evidence>
<protein>
    <recommendedName>
        <fullName evidence="6">Radical SAM core domain-containing protein</fullName>
    </recommendedName>
</protein>
<dbReference type="SUPFAM" id="SSF102114">
    <property type="entry name" value="Radical SAM enzymes"/>
    <property type="match status" value="1"/>
</dbReference>
<dbReference type="Pfam" id="PF04055">
    <property type="entry name" value="Radical_SAM"/>
    <property type="match status" value="1"/>
</dbReference>
<dbReference type="InterPro" id="IPR023867">
    <property type="entry name" value="Sulphatase_maturase_rSAM"/>
</dbReference>
<evidence type="ECO:0000256" key="2">
    <source>
        <dbReference type="ARBA" id="ARBA00022723"/>
    </source>
</evidence>
<dbReference type="PANTHER" id="PTHR43273:SF3">
    <property type="entry name" value="ANAEROBIC SULFATASE-MATURATING ENZYME HOMOLOG ASLB-RELATED"/>
    <property type="match status" value="1"/>
</dbReference>
<dbReference type="AlphaFoldDB" id="A0A382K1G5"/>
<comment type="similarity">
    <text evidence="5">Belongs to the radical SAM superfamily. Anaerobic sulfatase-maturating enzyme family.</text>
</comment>
<organism evidence="7">
    <name type="scientific">marine metagenome</name>
    <dbReference type="NCBI Taxonomy" id="408172"/>
    <lineage>
        <taxon>unclassified sequences</taxon>
        <taxon>metagenomes</taxon>
        <taxon>ecological metagenomes</taxon>
    </lineage>
</organism>
<evidence type="ECO:0000256" key="5">
    <source>
        <dbReference type="ARBA" id="ARBA00023601"/>
    </source>
</evidence>
<keyword evidence="2" id="KW-0479">Metal-binding</keyword>
<reference evidence="7" key="1">
    <citation type="submission" date="2018-05" db="EMBL/GenBank/DDBJ databases">
        <authorList>
            <person name="Lanie J.A."/>
            <person name="Ng W.-L."/>
            <person name="Kazmierczak K.M."/>
            <person name="Andrzejewski T.M."/>
            <person name="Davidsen T.M."/>
            <person name="Wayne K.J."/>
            <person name="Tettelin H."/>
            <person name="Glass J.I."/>
            <person name="Rusch D."/>
            <person name="Podicherti R."/>
            <person name="Tsui H.-C.T."/>
            <person name="Winkler M.E."/>
        </authorList>
    </citation>
    <scope>NUCLEOTIDE SEQUENCE</scope>
</reference>
<feature type="non-terminal residue" evidence="7">
    <location>
        <position position="1"/>
    </location>
</feature>
<name>A0A382K1G5_9ZZZZ</name>
<feature type="domain" description="Radical SAM core" evidence="6">
    <location>
        <begin position="47"/>
        <end position="207"/>
    </location>
</feature>
<dbReference type="InterPro" id="IPR007197">
    <property type="entry name" value="rSAM"/>
</dbReference>
<dbReference type="GO" id="GO:0016491">
    <property type="term" value="F:oxidoreductase activity"/>
    <property type="evidence" value="ECO:0007669"/>
    <property type="project" value="InterPro"/>
</dbReference>
<keyword evidence="1" id="KW-0949">S-adenosyl-L-methionine</keyword>
<dbReference type="InterPro" id="IPR013785">
    <property type="entry name" value="Aldolase_TIM"/>
</dbReference>
<dbReference type="PANTHER" id="PTHR43273">
    <property type="entry name" value="ANAEROBIC SULFATASE-MATURATING ENZYME HOMOLOG ASLB-RELATED"/>
    <property type="match status" value="1"/>
</dbReference>
<dbReference type="InterPro" id="IPR058240">
    <property type="entry name" value="rSAM_sf"/>
</dbReference>
<accession>A0A382K1G5</accession>
<keyword evidence="4" id="KW-0411">Iron-sulfur</keyword>
<dbReference type="NCBIfam" id="NF033640">
    <property type="entry name" value="N_Twi_rSAM"/>
    <property type="match status" value="1"/>
</dbReference>
<evidence type="ECO:0000259" key="6">
    <source>
        <dbReference type="Pfam" id="PF04055"/>
    </source>
</evidence>
<keyword evidence="3" id="KW-0408">Iron</keyword>
<dbReference type="SFLD" id="SFLDS00029">
    <property type="entry name" value="Radical_SAM"/>
    <property type="match status" value="1"/>
</dbReference>